<protein>
    <recommendedName>
        <fullName evidence="4">DUF3137 domain-containing protein</fullName>
    </recommendedName>
</protein>
<organism evidence="2 3">
    <name type="scientific">Ruania alkalisoli</name>
    <dbReference type="NCBI Taxonomy" id="2779775"/>
    <lineage>
        <taxon>Bacteria</taxon>
        <taxon>Bacillati</taxon>
        <taxon>Actinomycetota</taxon>
        <taxon>Actinomycetes</taxon>
        <taxon>Micrococcales</taxon>
        <taxon>Ruaniaceae</taxon>
        <taxon>Ruania</taxon>
    </lineage>
</organism>
<dbReference type="RefSeq" id="WP_193498527.1">
    <property type="nucleotide sequence ID" value="NZ_CP063169.1"/>
</dbReference>
<feature type="transmembrane region" description="Helical" evidence="1">
    <location>
        <begin position="6"/>
        <end position="29"/>
    </location>
</feature>
<sequence length="238" mass="24997">MDTPWIIVVTVGAILLGVGIAALAVVAALRGSGADRRSAADVAAAAQPAGWTYVGTDAAVLDRLRLRHLFPDARSARTSHVMHRQVAGRSAVACGTKGRGWSNEANRRRTRVTVSGSNHSMCTLELPGPLPTFNLLSEGRGGAAATSLGLLSDLDTESHEFNERLRVVTADDRLAHALLAPTVIAAMQDGPPQTTLQIVGNQLVSFRQGVPDPAELAARAAWLGRVAAAIPAFVYQGR</sequence>
<dbReference type="EMBL" id="CP063169">
    <property type="protein sequence ID" value="QOR71875.1"/>
    <property type="molecule type" value="Genomic_DNA"/>
</dbReference>
<evidence type="ECO:0000313" key="2">
    <source>
        <dbReference type="EMBL" id="QOR71875.1"/>
    </source>
</evidence>
<dbReference type="Proteomes" id="UP000593758">
    <property type="component" value="Chromosome"/>
</dbReference>
<evidence type="ECO:0008006" key="4">
    <source>
        <dbReference type="Google" id="ProtNLM"/>
    </source>
</evidence>
<keyword evidence="3" id="KW-1185">Reference proteome</keyword>
<name>A0A7M1SWF1_9MICO</name>
<keyword evidence="1" id="KW-1133">Transmembrane helix</keyword>
<gene>
    <name evidence="2" type="ORF">IM660_06335</name>
</gene>
<reference evidence="2 3" key="1">
    <citation type="submission" date="2020-10" db="EMBL/GenBank/DDBJ databases">
        <title>Haloactinobacterium sp. RN3S43, a bacterium isolated from saline soil.</title>
        <authorList>
            <person name="Sun J.-Q."/>
        </authorList>
    </citation>
    <scope>NUCLEOTIDE SEQUENCE [LARGE SCALE GENOMIC DNA]</scope>
    <source>
        <strain evidence="2 3">RN3S43</strain>
    </source>
</reference>
<evidence type="ECO:0000313" key="3">
    <source>
        <dbReference type="Proteomes" id="UP000593758"/>
    </source>
</evidence>
<keyword evidence="1" id="KW-0812">Transmembrane</keyword>
<accession>A0A7M1SWF1</accession>
<keyword evidence="1" id="KW-0472">Membrane</keyword>
<dbReference type="KEGG" id="halt:IM660_06335"/>
<evidence type="ECO:0000256" key="1">
    <source>
        <dbReference type="SAM" id="Phobius"/>
    </source>
</evidence>
<proteinExistence type="predicted"/>
<dbReference type="AlphaFoldDB" id="A0A7M1SWF1"/>